<dbReference type="SUPFAM" id="SSF53474">
    <property type="entry name" value="alpha/beta-Hydrolases"/>
    <property type="match status" value="1"/>
</dbReference>
<dbReference type="InterPro" id="IPR000073">
    <property type="entry name" value="AB_hydrolase_1"/>
</dbReference>
<protein>
    <submittedName>
        <fullName evidence="2">Pimeloyl-ACP methyl ester carboxylesterase</fullName>
    </submittedName>
</protein>
<dbReference type="RefSeq" id="WP_084429735.1">
    <property type="nucleotide sequence ID" value="NZ_FWXV01000004.1"/>
</dbReference>
<dbReference type="PANTHER" id="PTHR43798">
    <property type="entry name" value="MONOACYLGLYCEROL LIPASE"/>
    <property type="match status" value="1"/>
</dbReference>
<organism evidence="2 3">
    <name type="scientific">Kibdelosporangium aridum</name>
    <dbReference type="NCBI Taxonomy" id="2030"/>
    <lineage>
        <taxon>Bacteria</taxon>
        <taxon>Bacillati</taxon>
        <taxon>Actinomycetota</taxon>
        <taxon>Actinomycetes</taxon>
        <taxon>Pseudonocardiales</taxon>
        <taxon>Pseudonocardiaceae</taxon>
        <taxon>Kibdelosporangium</taxon>
    </lineage>
</organism>
<accession>A0A1Y5XX38</accession>
<evidence type="ECO:0000313" key="3">
    <source>
        <dbReference type="Proteomes" id="UP000192674"/>
    </source>
</evidence>
<evidence type="ECO:0000259" key="1">
    <source>
        <dbReference type="Pfam" id="PF12697"/>
    </source>
</evidence>
<dbReference type="Proteomes" id="UP000192674">
    <property type="component" value="Unassembled WGS sequence"/>
</dbReference>
<dbReference type="Gene3D" id="3.40.50.1820">
    <property type="entry name" value="alpha/beta hydrolase"/>
    <property type="match status" value="1"/>
</dbReference>
<dbReference type="Pfam" id="PF12697">
    <property type="entry name" value="Abhydrolase_6"/>
    <property type="match status" value="1"/>
</dbReference>
<dbReference type="InterPro" id="IPR050266">
    <property type="entry name" value="AB_hydrolase_sf"/>
</dbReference>
<keyword evidence="3" id="KW-1185">Reference proteome</keyword>
<feature type="domain" description="AB hydrolase-1" evidence="1">
    <location>
        <begin position="38"/>
        <end position="276"/>
    </location>
</feature>
<gene>
    <name evidence="2" type="ORF">SAMN05661093_05437</name>
</gene>
<evidence type="ECO:0000313" key="2">
    <source>
        <dbReference type="EMBL" id="SMD16235.1"/>
    </source>
</evidence>
<dbReference type="EMBL" id="FWXV01000004">
    <property type="protein sequence ID" value="SMD16235.1"/>
    <property type="molecule type" value="Genomic_DNA"/>
</dbReference>
<sequence length="290" mass="31106">MTPSQVSPHGAKRVDLPGRYGPLAALRRPVPGQGPIALLVPGYTGSKEDFVPLIDPIADAGIEPIAIDLPGQYESVGPVELDAYLPAALGGLIAELVGKLAADGRPILLLGHSYGGLVSRGAVLAGTPIRGLTLLSSGPEELPVGPRRKMLELAEPVLREHGIETLAEFRRAMYENDPNWLKLPAELREFLTERFRRTMPENLLGMAMGLRTEPDLVDSLARQLETTATPCLVACGADDDAWPIAAQRDMAERLDADFAVIPGARHSPAVENPEALLGVLLSTWRMWLAG</sequence>
<dbReference type="GO" id="GO:0016020">
    <property type="term" value="C:membrane"/>
    <property type="evidence" value="ECO:0007669"/>
    <property type="project" value="TreeGrafter"/>
</dbReference>
<proteinExistence type="predicted"/>
<reference evidence="2 3" key="1">
    <citation type="submission" date="2017-04" db="EMBL/GenBank/DDBJ databases">
        <authorList>
            <person name="Afonso C.L."/>
            <person name="Miller P.J."/>
            <person name="Scott M.A."/>
            <person name="Spackman E."/>
            <person name="Goraichik I."/>
            <person name="Dimitrov K.M."/>
            <person name="Suarez D.L."/>
            <person name="Swayne D.E."/>
        </authorList>
    </citation>
    <scope>NUCLEOTIDE SEQUENCE [LARGE SCALE GENOMIC DNA]</scope>
    <source>
        <strain evidence="2 3">DSM 43828</strain>
    </source>
</reference>
<dbReference type="AlphaFoldDB" id="A0A1Y5XX38"/>
<dbReference type="PANTHER" id="PTHR43798:SF33">
    <property type="entry name" value="HYDROLASE, PUTATIVE (AFU_ORTHOLOGUE AFUA_2G14860)-RELATED"/>
    <property type="match status" value="1"/>
</dbReference>
<name>A0A1Y5XX38_KIBAR</name>
<dbReference type="InterPro" id="IPR029058">
    <property type="entry name" value="AB_hydrolase_fold"/>
</dbReference>
<dbReference type="GO" id="GO:0003824">
    <property type="term" value="F:catalytic activity"/>
    <property type="evidence" value="ECO:0007669"/>
    <property type="project" value="UniProtKB-ARBA"/>
</dbReference>
<dbReference type="OrthoDB" id="3211023at2"/>